<dbReference type="InterPro" id="IPR049052">
    <property type="entry name" value="nSTAND1"/>
</dbReference>
<dbReference type="AlphaFoldDB" id="A0AAD7ERQ1"/>
<gene>
    <name evidence="2" type="ORF">DFH08DRAFT_808049</name>
</gene>
<dbReference type="Gene3D" id="1.25.40.10">
    <property type="entry name" value="Tetratricopeptide repeat domain"/>
    <property type="match status" value="1"/>
</dbReference>
<feature type="domain" description="Novel STAND NTPase 1" evidence="1">
    <location>
        <begin position="199"/>
        <end position="328"/>
    </location>
</feature>
<dbReference type="PANTHER" id="PTHR47691">
    <property type="entry name" value="REGULATOR-RELATED"/>
    <property type="match status" value="1"/>
</dbReference>
<dbReference type="Gene3D" id="1.20.930.20">
    <property type="entry name" value="Adaptor protein Cbl, N-terminal domain"/>
    <property type="match status" value="1"/>
</dbReference>
<evidence type="ECO:0000313" key="2">
    <source>
        <dbReference type="EMBL" id="KAJ7348312.1"/>
    </source>
</evidence>
<dbReference type="SUPFAM" id="SSF52540">
    <property type="entry name" value="P-loop containing nucleoside triphosphate hydrolases"/>
    <property type="match status" value="1"/>
</dbReference>
<organism evidence="2 3">
    <name type="scientific">Mycena albidolilacea</name>
    <dbReference type="NCBI Taxonomy" id="1033008"/>
    <lineage>
        <taxon>Eukaryota</taxon>
        <taxon>Fungi</taxon>
        <taxon>Dikarya</taxon>
        <taxon>Basidiomycota</taxon>
        <taxon>Agaricomycotina</taxon>
        <taxon>Agaricomycetes</taxon>
        <taxon>Agaricomycetidae</taxon>
        <taxon>Agaricales</taxon>
        <taxon>Marasmiineae</taxon>
        <taxon>Mycenaceae</taxon>
        <taxon>Mycena</taxon>
    </lineage>
</organism>
<dbReference type="InterPro" id="IPR036537">
    <property type="entry name" value="Adaptor_Cbl_N_dom_sf"/>
</dbReference>
<dbReference type="EMBL" id="JARIHO010000017">
    <property type="protein sequence ID" value="KAJ7348312.1"/>
    <property type="molecule type" value="Genomic_DNA"/>
</dbReference>
<reference evidence="2" key="1">
    <citation type="submission" date="2023-03" db="EMBL/GenBank/DDBJ databases">
        <title>Massive genome expansion in bonnet fungi (Mycena s.s.) driven by repeated elements and novel gene families across ecological guilds.</title>
        <authorList>
            <consortium name="Lawrence Berkeley National Laboratory"/>
            <person name="Harder C.B."/>
            <person name="Miyauchi S."/>
            <person name="Viragh M."/>
            <person name="Kuo A."/>
            <person name="Thoen E."/>
            <person name="Andreopoulos B."/>
            <person name="Lu D."/>
            <person name="Skrede I."/>
            <person name="Drula E."/>
            <person name="Henrissat B."/>
            <person name="Morin E."/>
            <person name="Kohler A."/>
            <person name="Barry K."/>
            <person name="LaButti K."/>
            <person name="Morin E."/>
            <person name="Salamov A."/>
            <person name="Lipzen A."/>
            <person name="Mereny Z."/>
            <person name="Hegedus B."/>
            <person name="Baldrian P."/>
            <person name="Stursova M."/>
            <person name="Weitz H."/>
            <person name="Taylor A."/>
            <person name="Grigoriev I.V."/>
            <person name="Nagy L.G."/>
            <person name="Martin F."/>
            <person name="Kauserud H."/>
        </authorList>
    </citation>
    <scope>NUCLEOTIDE SEQUENCE</scope>
    <source>
        <strain evidence="2">CBHHK002</strain>
    </source>
</reference>
<protein>
    <recommendedName>
        <fullName evidence="1">Novel STAND NTPase 1 domain-containing protein</fullName>
    </recommendedName>
</protein>
<dbReference type="GO" id="GO:0007166">
    <property type="term" value="P:cell surface receptor signaling pathway"/>
    <property type="evidence" value="ECO:0007669"/>
    <property type="project" value="InterPro"/>
</dbReference>
<dbReference type="PRINTS" id="PR00364">
    <property type="entry name" value="DISEASERSIST"/>
</dbReference>
<proteinExistence type="predicted"/>
<accession>A0AAD7ERQ1</accession>
<dbReference type="PANTHER" id="PTHR47691:SF3">
    <property type="entry name" value="HTH-TYPE TRANSCRIPTIONAL REGULATOR RV0890C-RELATED"/>
    <property type="match status" value="1"/>
</dbReference>
<dbReference type="InterPro" id="IPR059179">
    <property type="entry name" value="MLKL-like_MCAfunc"/>
</dbReference>
<evidence type="ECO:0000259" key="1">
    <source>
        <dbReference type="Pfam" id="PF20703"/>
    </source>
</evidence>
<sequence length="1026" mass="114748">MPTHPHKTPQIRLNNVVTGLSATLRTLELLSETFNIPFLVPISGTTRLLLTCVQTVKRNRNDCTQLMERTYELLNAIINPHINSDTGGELSPTVLRKIGNFTETLNKIHAFIEAQQDGNRIRKLFRQGELSRLIKDCRSGLQQGLEFFKAGFLLNLLETMHRLGDITNVQKEAELRHQEVLDLIASLSDAASSDNASSPKIFHGRETELSDILALFKQASPRIAILGAGGIGKTSLAKTILHHPEITAKFGQHRFFVTCDSASTQVEFAALIGAHLGLKAGKDLTRPVLEYFQSTGPNLLILDNLETLWDTMENRKEVEEFLALLAAEEYLGITMRGAERPSKVQWSRPFLAPLKPLGQDAARQTFIDIADDENDTEDIDKILHLTGNLPLAIDLLAHLVDSEGCVSVLSRWEIEKTALISQGYDSGSNLEMSISVSLSSPRIRLLPHSRDLLSLLSMLPNGLSDLDLSQTKLLFDDIWGCKAALLRTSLAYTDEQQRVKAMVTIREYMQKYHPPPVTLIRPLLHHFHDLLDFNQQYLGTQSNSRMVTRITSNFSNIQNVLKSGLQVGHPDLANCMYGACNLNSFSRQLGQGKIPLMNQILNLLPYLSDSHLKVYFITELFGSWQFYPIANPDALIVQGLKQFDQVQDTDLKLYMAHRKAPGKFYTVMAYYYQDRQAAINSCQSALSLAASTENKGRQSDALRRLAFINLKVGNASAGQALAQESQRMAKLSGDLFKEAVALRIGALCETALGNYKSSLSACSRATDLLGICGLSGGELDRAIMASQAEVHYYKSEYAEARYILTRIIQGTSMDRDPYNYAMALHNMADIDIQLFASKEEISTQINIAMSTFAAMGEIRHVASCKIVLANLLLREGDTVLAREMLDEILIEWWGKEAETVNLCLETLGGIHHWVFFVHSLKLKQNLEINKALKYLGDLFFFERDDDTAISLFTVALDGFTHMDIHRGRAECMLRLGEIYEGRGDVARSADLWHTARPLFQRSSQMKQLQSIDEKLAAINKSTPQKK</sequence>
<dbReference type="CDD" id="cd21037">
    <property type="entry name" value="MLKL_NTD"/>
    <property type="match status" value="1"/>
</dbReference>
<dbReference type="Proteomes" id="UP001218218">
    <property type="component" value="Unassembled WGS sequence"/>
</dbReference>
<comment type="caution">
    <text evidence="2">The sequence shown here is derived from an EMBL/GenBank/DDBJ whole genome shotgun (WGS) entry which is preliminary data.</text>
</comment>
<dbReference type="Gene3D" id="3.40.50.300">
    <property type="entry name" value="P-loop containing nucleotide triphosphate hydrolases"/>
    <property type="match status" value="1"/>
</dbReference>
<name>A0AAD7ERQ1_9AGAR</name>
<dbReference type="InterPro" id="IPR011990">
    <property type="entry name" value="TPR-like_helical_dom_sf"/>
</dbReference>
<keyword evidence="3" id="KW-1185">Reference proteome</keyword>
<dbReference type="SUPFAM" id="SSF48452">
    <property type="entry name" value="TPR-like"/>
    <property type="match status" value="2"/>
</dbReference>
<evidence type="ECO:0000313" key="3">
    <source>
        <dbReference type="Proteomes" id="UP001218218"/>
    </source>
</evidence>
<dbReference type="InterPro" id="IPR027417">
    <property type="entry name" value="P-loop_NTPase"/>
</dbReference>
<dbReference type="Pfam" id="PF20703">
    <property type="entry name" value="nSTAND1"/>
    <property type="match status" value="1"/>
</dbReference>